<evidence type="ECO:0000313" key="4">
    <source>
        <dbReference type="Proteomes" id="UP001597506"/>
    </source>
</evidence>
<reference evidence="4" key="1">
    <citation type="journal article" date="2019" name="Int. J. Syst. Evol. Microbiol.">
        <title>The Global Catalogue of Microorganisms (GCM) 10K type strain sequencing project: providing services to taxonomists for standard genome sequencing and annotation.</title>
        <authorList>
            <consortium name="The Broad Institute Genomics Platform"/>
            <consortium name="The Broad Institute Genome Sequencing Center for Infectious Disease"/>
            <person name="Wu L."/>
            <person name="Ma J."/>
        </authorList>
    </citation>
    <scope>NUCLEOTIDE SEQUENCE [LARGE SCALE GENOMIC DNA]</scope>
    <source>
        <strain evidence="4">KCTC 3913</strain>
    </source>
</reference>
<name>A0ABW5RR42_9BACI</name>
<dbReference type="RefSeq" id="WP_377934716.1">
    <property type="nucleotide sequence ID" value="NZ_JBHUMF010000021.1"/>
</dbReference>
<keyword evidence="1" id="KW-1133">Transmembrane helix</keyword>
<feature type="domain" description="LiaF transmembrane" evidence="2">
    <location>
        <begin position="11"/>
        <end position="85"/>
    </location>
</feature>
<keyword evidence="4" id="KW-1185">Reference proteome</keyword>
<dbReference type="Proteomes" id="UP001597506">
    <property type="component" value="Unassembled WGS sequence"/>
</dbReference>
<evidence type="ECO:0000313" key="3">
    <source>
        <dbReference type="EMBL" id="MFD2680910.1"/>
    </source>
</evidence>
<comment type="caution">
    <text evidence="3">The sequence shown here is derived from an EMBL/GenBank/DDBJ whole genome shotgun (WGS) entry which is preliminary data.</text>
</comment>
<sequence length="317" mass="34892">MRTWRVGSISMGAALLLLGVFLLLSQLLKWDSAYVMTGWWPVLFIILGIEILVYLFFTNKENTTVKYDFISIFFVGIIGTVGIGLSVLQMTGLTEKFNTWMSYEENTLEIPEYNEGLEDSIKRVVVKAGDSPLTVESSTSSEVSVFGTYRVSMAKGEVPLKEASDYLSSKKQGDTLYLTFKGLPHNSGNPFFRSNGELSPTIVVPSKVALEVDGGHQPVKMKPRTMKKSWTVTDGGEVSLQLPSSADVLLDAVNIEQLNGEEKGWNFIEKRAAQTEEVPPINSPEGMSTPISGTLKIGKATHTIHIANAYQLNVTIQ</sequence>
<evidence type="ECO:0000259" key="2">
    <source>
        <dbReference type="Pfam" id="PF22570"/>
    </source>
</evidence>
<accession>A0ABW5RR42</accession>
<keyword evidence="1" id="KW-0472">Membrane</keyword>
<protein>
    <submittedName>
        <fullName evidence="3">LiaI-LiaF-like domain-containing protein</fullName>
    </submittedName>
</protein>
<dbReference type="EMBL" id="JBHUMF010000021">
    <property type="protein sequence ID" value="MFD2680910.1"/>
    <property type="molecule type" value="Genomic_DNA"/>
</dbReference>
<evidence type="ECO:0000256" key="1">
    <source>
        <dbReference type="SAM" id="Phobius"/>
    </source>
</evidence>
<dbReference type="Pfam" id="PF22570">
    <property type="entry name" value="LiaF-TM"/>
    <property type="match status" value="1"/>
</dbReference>
<feature type="transmembrane region" description="Helical" evidence="1">
    <location>
        <begin position="39"/>
        <end position="57"/>
    </location>
</feature>
<dbReference type="InterPro" id="IPR054331">
    <property type="entry name" value="LiaF_TM"/>
</dbReference>
<feature type="transmembrane region" description="Helical" evidence="1">
    <location>
        <begin position="69"/>
        <end position="88"/>
    </location>
</feature>
<organism evidence="3 4">
    <name type="scientific">Bacillus seohaeanensis</name>
    <dbReference type="NCBI Taxonomy" id="284580"/>
    <lineage>
        <taxon>Bacteria</taxon>
        <taxon>Bacillati</taxon>
        <taxon>Bacillota</taxon>
        <taxon>Bacilli</taxon>
        <taxon>Bacillales</taxon>
        <taxon>Bacillaceae</taxon>
        <taxon>Bacillus</taxon>
    </lineage>
</organism>
<keyword evidence="1" id="KW-0812">Transmembrane</keyword>
<proteinExistence type="predicted"/>
<gene>
    <name evidence="3" type="ORF">ACFSUL_09160</name>
</gene>